<dbReference type="SMR" id="A0A1P8AXH6"/>
<evidence type="ECO:0000313" key="9">
    <source>
        <dbReference type="EMBL" id="ANM61345.1"/>
    </source>
</evidence>
<organism evidence="9 10">
    <name type="scientific">Arabidopsis thaliana</name>
    <name type="common">Mouse-ear cress</name>
    <dbReference type="NCBI Taxonomy" id="3702"/>
    <lineage>
        <taxon>Eukaryota</taxon>
        <taxon>Viridiplantae</taxon>
        <taxon>Streptophyta</taxon>
        <taxon>Embryophyta</taxon>
        <taxon>Tracheophyta</taxon>
        <taxon>Spermatophyta</taxon>
        <taxon>Magnoliopsida</taxon>
        <taxon>eudicotyledons</taxon>
        <taxon>Gunneridae</taxon>
        <taxon>Pentapetalae</taxon>
        <taxon>rosids</taxon>
        <taxon>malvids</taxon>
        <taxon>Brassicales</taxon>
        <taxon>Brassicaceae</taxon>
        <taxon>Camelineae</taxon>
        <taxon>Arabidopsis</taxon>
    </lineage>
</organism>
<sequence>MVLNSSDLGPSRCDIRDLPAPSSTNDQGKTELARKKKVKRSNTEIEADASSSDNSCFVALVTASNLRKDALYLPQDLTSSVGLERKYREIVVTDERERRSWALDLRFNKSSDTFYISRGWRSFCDENGKKPGGVFVFKLVGNRETPVLSFCSTESINDGTQGHKNNKYNCMELKSKKKRMRCRDSTSPSQNRFMTLTLTHDNLIKSRRQLPLPFMRENGLVKPGIINLLGKDGTKWEVNLRREANGTMYLGKGWKDFTIANGLKTGESFTLEAVLENGTRMLSLVSTQSTSDRNQQGECLKDSEKESNSTEPSSGKRKAMINRGVRRKSFPASQNRCVTLKLTHDNLIKSRRVSSSINPCFRGYVSFISCTHIRYVIRSFMLQYLPLSFTRDNGLDKPGMIFLLGKTGRKWEANLLREASGRIVLTGKGWKEFAMANGLKSGELFTLEAILEKGTPMLSLVNTQSTNYRSQQGECSRDSEKESSICAEPSRGNKKWKATNNRKERRDSSSAIQNRYVTLTLTPEDVRACTLILPSQFMKANGINKLGKKTLLGQNRKKWFAYLLSKSGFVALGSGWKGFCEANGVKTGESFNLEYIDEQDTTPVFKFCSNSVEYVKFTSLP</sequence>
<dbReference type="AlphaFoldDB" id="A0A1P8AXH6"/>
<dbReference type="TAIR" id="AT2G24680"/>
<reference evidence="10" key="2">
    <citation type="journal article" date="2017" name="Plant J.">
        <title>Araport11: a complete reannotation of the Arabidopsis thaliana reference genome.</title>
        <authorList>
            <person name="Cheng C.Y."/>
            <person name="Krishnakumar V."/>
            <person name="Chan A.P."/>
            <person name="Thibaud-Nissen F."/>
            <person name="Schobel S."/>
            <person name="Town C.D."/>
        </authorList>
    </citation>
    <scope>GENOME REANNOTATION</scope>
    <source>
        <strain evidence="10">cv. Columbia</strain>
    </source>
</reference>
<dbReference type="Proteomes" id="UP000006548">
    <property type="component" value="Chromosome 2"/>
</dbReference>
<keyword evidence="3" id="KW-0238">DNA-binding</keyword>
<reference evidence="9 10" key="1">
    <citation type="journal article" date="1999" name="Nature">
        <title>Sequence and analysis of chromosome 2 of the plant Arabidopsis thaliana.</title>
        <authorList>
            <person name="Lin X."/>
            <person name="Kaul S."/>
            <person name="Rounsley S."/>
            <person name="Shea T.P."/>
            <person name="Benito M.I."/>
            <person name="Town C.D."/>
            <person name="Fujii C.Y."/>
            <person name="Mason T."/>
            <person name="Bowman C.L."/>
            <person name="Barnstead M."/>
            <person name="Feldblyum T.V."/>
            <person name="Buell C.R."/>
            <person name="Ketchum K.A."/>
            <person name="Lee J."/>
            <person name="Ronning C.M."/>
            <person name="Koo H.L."/>
            <person name="Moffat K.S."/>
            <person name="Cronin L.A."/>
            <person name="Shen M."/>
            <person name="Pai G."/>
            <person name="Van Aken S."/>
            <person name="Umayam L."/>
            <person name="Tallon L.J."/>
            <person name="Gill J.E."/>
            <person name="Adams M.D."/>
            <person name="Carrera A.J."/>
            <person name="Creasy T.H."/>
            <person name="Goodman H.M."/>
            <person name="Somerville C.R."/>
            <person name="Copenhaver G.P."/>
            <person name="Preuss D."/>
            <person name="Nierman W.C."/>
            <person name="White O."/>
            <person name="Eisen J.A."/>
            <person name="Salzberg S.L."/>
            <person name="Fraser C.M."/>
            <person name="Venter J.C."/>
        </authorList>
    </citation>
    <scope>NUCLEOTIDE SEQUENCE [LARGE SCALE GENOMIC DNA]</scope>
    <source>
        <strain evidence="10">cv. Columbia</strain>
    </source>
</reference>
<dbReference type="GO" id="GO:0003677">
    <property type="term" value="F:DNA binding"/>
    <property type="evidence" value="ECO:0007669"/>
    <property type="project" value="UniProtKB-KW"/>
</dbReference>
<dbReference type="InterPro" id="IPR003340">
    <property type="entry name" value="B3_DNA-bd"/>
</dbReference>
<feature type="region of interest" description="Disordered" evidence="6">
    <location>
        <begin position="286"/>
        <end position="325"/>
    </location>
</feature>
<comment type="subcellular location">
    <subcellularLocation>
        <location evidence="1">Nucleus</location>
    </subcellularLocation>
</comment>
<evidence type="ECO:0000256" key="5">
    <source>
        <dbReference type="ARBA" id="ARBA00023242"/>
    </source>
</evidence>
<dbReference type="PANTHER" id="PTHR31674">
    <property type="entry name" value="B3 DOMAIN-CONTAINING PROTEIN REM-LIKE 3-RELATED"/>
    <property type="match status" value="1"/>
</dbReference>
<evidence type="ECO:0000313" key="10">
    <source>
        <dbReference type="Proteomes" id="UP000006548"/>
    </source>
</evidence>
<keyword evidence="10" id="KW-1185">Reference proteome</keyword>
<evidence type="ECO:0000256" key="2">
    <source>
        <dbReference type="ARBA" id="ARBA00023015"/>
    </source>
</evidence>
<dbReference type="Pfam" id="PF02362">
    <property type="entry name" value="B3"/>
    <property type="match status" value="4"/>
</dbReference>
<evidence type="ECO:0000256" key="4">
    <source>
        <dbReference type="ARBA" id="ARBA00023163"/>
    </source>
</evidence>
<evidence type="ECO:0000313" key="8">
    <source>
        <dbReference type="Araport" id="AT2G24680"/>
    </source>
</evidence>
<dbReference type="ExpressionAtlas" id="A0A1P8AXH6">
    <property type="expression patterns" value="baseline and differential"/>
</dbReference>
<evidence type="ECO:0000259" key="7">
    <source>
        <dbReference type="PROSITE" id="PS50863"/>
    </source>
</evidence>
<keyword evidence="5" id="KW-0539">Nucleus</keyword>
<dbReference type="CDD" id="cd10017">
    <property type="entry name" value="B3_DNA"/>
    <property type="match status" value="4"/>
</dbReference>
<feature type="region of interest" description="Disordered" evidence="6">
    <location>
        <begin position="1"/>
        <end position="46"/>
    </location>
</feature>
<feature type="domain" description="TF-B3" evidence="7">
    <location>
        <begin position="56"/>
        <end position="153"/>
    </location>
</feature>
<protein>
    <submittedName>
        <fullName evidence="9">Transcriptional factor B3 family protein</fullName>
    </submittedName>
</protein>
<dbReference type="GO" id="GO:0005634">
    <property type="term" value="C:nucleus"/>
    <property type="evidence" value="ECO:0007669"/>
    <property type="project" value="UniProtKB-SubCell"/>
</dbReference>
<accession>A0A1P8AXH6</accession>
<feature type="domain" description="TF-B3" evidence="7">
    <location>
        <begin position="516"/>
        <end position="610"/>
    </location>
</feature>
<feature type="domain" description="TF-B3" evidence="7">
    <location>
        <begin position="193"/>
        <end position="288"/>
    </location>
</feature>
<evidence type="ECO:0000256" key="3">
    <source>
        <dbReference type="ARBA" id="ARBA00023125"/>
    </source>
</evidence>
<keyword evidence="4" id="KW-0804">Transcription</keyword>
<feature type="compositionally biased region" description="Polar residues" evidence="6">
    <location>
        <begin position="286"/>
        <end position="297"/>
    </location>
</feature>
<evidence type="ECO:0000256" key="6">
    <source>
        <dbReference type="SAM" id="MobiDB-lite"/>
    </source>
</evidence>
<dbReference type="InterPro" id="IPR039218">
    <property type="entry name" value="REM_fam"/>
</dbReference>
<dbReference type="PANTHER" id="PTHR31674:SF41">
    <property type="entry name" value="B3 DOMAIN-CONTAINING PROTEIN REM-LIKE 1-RELATED"/>
    <property type="match status" value="1"/>
</dbReference>
<dbReference type="InterPro" id="IPR015300">
    <property type="entry name" value="DNA-bd_pseudobarrel_sf"/>
</dbReference>
<dbReference type="Gene3D" id="2.40.330.10">
    <property type="entry name" value="DNA-binding pseudobarrel domain"/>
    <property type="match status" value="4"/>
</dbReference>
<proteinExistence type="predicted"/>
<dbReference type="PROSITE" id="PS50863">
    <property type="entry name" value="B3"/>
    <property type="match status" value="4"/>
</dbReference>
<feature type="compositionally biased region" description="Basic and acidic residues" evidence="6">
    <location>
        <begin position="299"/>
        <end position="308"/>
    </location>
</feature>
<gene>
    <name evidence="8 9" type="ordered locus">At2g24680</name>
    <name evidence="9" type="ORF">F25P17.2</name>
    <name evidence="9" type="ORF">F25P17_2</name>
</gene>
<dbReference type="EMBL" id="CP002685">
    <property type="protein sequence ID" value="ANM61345.1"/>
    <property type="molecule type" value="Genomic_DNA"/>
</dbReference>
<feature type="compositionally biased region" description="Basic residues" evidence="6">
    <location>
        <begin position="315"/>
        <end position="325"/>
    </location>
</feature>
<name>A0A1P8AXH6_ARATH</name>
<keyword evidence="2" id="KW-0805">Transcription regulation</keyword>
<dbReference type="SUPFAM" id="SSF101936">
    <property type="entry name" value="DNA-binding pseudobarrel domain"/>
    <property type="match status" value="4"/>
</dbReference>
<feature type="region of interest" description="Disordered" evidence="6">
    <location>
        <begin position="470"/>
        <end position="509"/>
    </location>
</feature>
<dbReference type="GeneID" id="817004"/>
<dbReference type="Araport" id="AT2G24680"/>
<evidence type="ECO:0000256" key="1">
    <source>
        <dbReference type="ARBA" id="ARBA00004123"/>
    </source>
</evidence>
<dbReference type="SMART" id="SM01019">
    <property type="entry name" value="B3"/>
    <property type="match status" value="4"/>
</dbReference>
<feature type="domain" description="TF-B3" evidence="7">
    <location>
        <begin position="385"/>
        <end position="464"/>
    </location>
</feature>